<evidence type="ECO:0000256" key="2">
    <source>
        <dbReference type="ARBA" id="ARBA00023002"/>
    </source>
</evidence>
<comment type="caution">
    <text evidence="5">The sequence shown here is derived from an EMBL/GenBank/DDBJ whole genome shotgun (WGS) entry which is preliminary data.</text>
</comment>
<dbReference type="NCBIfam" id="TIGR02632">
    <property type="entry name" value="RhaD_aldol-ADH"/>
    <property type="match status" value="1"/>
</dbReference>
<dbReference type="RefSeq" id="WP_253873622.1">
    <property type="nucleotide sequence ID" value="NZ_BAABHM010000010.1"/>
</dbReference>
<evidence type="ECO:0000256" key="1">
    <source>
        <dbReference type="ARBA" id="ARBA00006484"/>
    </source>
</evidence>
<dbReference type="Proteomes" id="UP001500843">
    <property type="component" value="Unassembled WGS sequence"/>
</dbReference>
<dbReference type="EMBL" id="BAABHM010000010">
    <property type="protein sequence ID" value="GAA4698966.1"/>
    <property type="molecule type" value="Genomic_DNA"/>
</dbReference>
<evidence type="ECO:0000313" key="5">
    <source>
        <dbReference type="EMBL" id="GAA4698966.1"/>
    </source>
</evidence>
<dbReference type="InterPro" id="IPR002347">
    <property type="entry name" value="SDR_fam"/>
</dbReference>
<dbReference type="SUPFAM" id="SSF53639">
    <property type="entry name" value="AraD/HMP-PK domain-like"/>
    <property type="match status" value="1"/>
</dbReference>
<dbReference type="PRINTS" id="PR00080">
    <property type="entry name" value="SDRFAMILY"/>
</dbReference>
<keyword evidence="6" id="KW-1185">Reference proteome</keyword>
<dbReference type="SUPFAM" id="SSF51735">
    <property type="entry name" value="NAD(P)-binding Rossmann-fold domains"/>
    <property type="match status" value="1"/>
</dbReference>
<dbReference type="Gene3D" id="3.40.225.10">
    <property type="entry name" value="Class II aldolase/adducin N-terminal domain"/>
    <property type="match status" value="1"/>
</dbReference>
<evidence type="ECO:0000313" key="6">
    <source>
        <dbReference type="Proteomes" id="UP001500843"/>
    </source>
</evidence>
<dbReference type="InterPro" id="IPR036409">
    <property type="entry name" value="Aldolase_II/adducin_N_sf"/>
</dbReference>
<gene>
    <name evidence="5" type="ORF">GCM10023198_19320</name>
</gene>
<dbReference type="Gene3D" id="3.40.50.720">
    <property type="entry name" value="NAD(P)-binding Rossmann-like Domain"/>
    <property type="match status" value="1"/>
</dbReference>
<accession>A0ABP8X435</accession>
<dbReference type="PRINTS" id="PR00081">
    <property type="entry name" value="GDHRDH"/>
</dbReference>
<feature type="region of interest" description="Disordered" evidence="3">
    <location>
        <begin position="19"/>
        <end position="47"/>
    </location>
</feature>
<dbReference type="Pfam" id="PF00596">
    <property type="entry name" value="Aldolase_II"/>
    <property type="match status" value="1"/>
</dbReference>
<dbReference type="NCBIfam" id="NF006188">
    <property type="entry name" value="PRK08324.1-1"/>
    <property type="match status" value="1"/>
</dbReference>
<dbReference type="InterPro" id="IPR013454">
    <property type="entry name" value="Bifunc_RhaD/ADH"/>
</dbReference>
<evidence type="ECO:0000259" key="4">
    <source>
        <dbReference type="SMART" id="SM01007"/>
    </source>
</evidence>
<comment type="similarity">
    <text evidence="1">Belongs to the short-chain dehydrogenases/reductases (SDR) family.</text>
</comment>
<dbReference type="InterPro" id="IPR001303">
    <property type="entry name" value="Aldolase_II/adducin_N"/>
</dbReference>
<protein>
    <submittedName>
        <fullName evidence="5">Bifunctional rhamnulose-1-phosphate aldolase/short-chain dehydrogenase</fullName>
    </submittedName>
</protein>
<keyword evidence="2" id="KW-0560">Oxidoreductase</keyword>
<sequence length="698" mass="72957">MTNQTADATDDLTVTSLVARSNRLGADPRNTNYAGGNTSAKGTATDPVTGEPVELLWVKGSGGDLGTLQPQGLAVLRLDRMRALVDVYPGLDREDEMVAAFDYCLHGKGGAAPSIDTAMHGLVDAAHVDHLHADSGIAVAAAADGEALTREIFGSDVVWVPWRRPGFQLGLDIAAIKAANPQAIGCILGGHGITSWGDTSDEAEERSLGIIRRAEAFIESRTAALAADGGHAFGAVRPGYESLPDVERRARAAALAPAIRGIASADAPQVGHFTDSDVVLDFLARERSLPLAALGTSCPDHFLRTKVKPLVVDVPTSATVEETVTALRAAHAAYRADYAAYYERGAEAARAHGEEPPAMRGADPAIVLVPGVGMFSYGRNKQTARVAGEFYVNAINVMRGAETISTYAPIAEDEKFRIEYWALEEAKLQRMPAPKPLATRVALVTGAASGIGKAIAQRLAAEGACVVVADLDTAKATAAAAELGSADVAIGVAMDVSSEVAVQAGIREAVLAFGGVDLVVNNAGLSLSRSLFDTTEADWDLQHNVMAKGSFLVSREAARVLVDQGLGGDIVYISSKNSVFAGPNNIAYSATKADQAHQVRLLAAELGEHGIRVNGVNPDGVVRGSGIFASGWGANRAAVYGVPEEKLGEFYAQRTLLKREVLPENVASAVFALCTSDFSHTTGLHVPVDAGVAAAFLR</sequence>
<dbReference type="InterPro" id="IPR036291">
    <property type="entry name" value="NAD(P)-bd_dom_sf"/>
</dbReference>
<dbReference type="Pfam" id="PF13561">
    <property type="entry name" value="adh_short_C2"/>
    <property type="match status" value="1"/>
</dbReference>
<dbReference type="PANTHER" id="PTHR43669">
    <property type="entry name" value="5-KETO-D-GLUCONATE 5-REDUCTASE"/>
    <property type="match status" value="1"/>
</dbReference>
<proteinExistence type="inferred from homology"/>
<dbReference type="PANTHER" id="PTHR43669:SF8">
    <property type="entry name" value="SHORT-CHAIN TYPE DEHYDROGENASE_REDUCTASE-RELATED"/>
    <property type="match status" value="1"/>
</dbReference>
<feature type="compositionally biased region" description="Polar residues" evidence="3">
    <location>
        <begin position="29"/>
        <end position="42"/>
    </location>
</feature>
<name>A0ABP8X435_9MICO</name>
<dbReference type="SMART" id="SM01007">
    <property type="entry name" value="Aldolase_II"/>
    <property type="match status" value="1"/>
</dbReference>
<reference evidence="6" key="1">
    <citation type="journal article" date="2019" name="Int. J. Syst. Evol. Microbiol.">
        <title>The Global Catalogue of Microorganisms (GCM) 10K type strain sequencing project: providing services to taxonomists for standard genome sequencing and annotation.</title>
        <authorList>
            <consortium name="The Broad Institute Genomics Platform"/>
            <consortium name="The Broad Institute Genome Sequencing Center for Infectious Disease"/>
            <person name="Wu L."/>
            <person name="Ma J."/>
        </authorList>
    </citation>
    <scope>NUCLEOTIDE SEQUENCE [LARGE SCALE GENOMIC DNA]</scope>
    <source>
        <strain evidence="6">JCM 17975</strain>
    </source>
</reference>
<evidence type="ECO:0000256" key="3">
    <source>
        <dbReference type="SAM" id="MobiDB-lite"/>
    </source>
</evidence>
<dbReference type="NCBIfam" id="NF006189">
    <property type="entry name" value="PRK08324.1-3"/>
    <property type="match status" value="1"/>
</dbReference>
<feature type="domain" description="Class II aldolase/adducin N-terminal" evidence="4">
    <location>
        <begin position="16"/>
        <end position="218"/>
    </location>
</feature>
<organism evidence="5 6">
    <name type="scientific">Promicromonospora umidemergens</name>
    <dbReference type="NCBI Taxonomy" id="629679"/>
    <lineage>
        <taxon>Bacteria</taxon>
        <taxon>Bacillati</taxon>
        <taxon>Actinomycetota</taxon>
        <taxon>Actinomycetes</taxon>
        <taxon>Micrococcales</taxon>
        <taxon>Promicromonosporaceae</taxon>
        <taxon>Promicromonospora</taxon>
    </lineage>
</organism>